<feature type="domain" description="SIS" evidence="1">
    <location>
        <begin position="31"/>
        <end position="200"/>
    </location>
</feature>
<dbReference type="AlphaFoldDB" id="A0A347ZR57"/>
<evidence type="ECO:0000313" key="3">
    <source>
        <dbReference type="Proteomes" id="UP000256388"/>
    </source>
</evidence>
<proteinExistence type="predicted"/>
<dbReference type="InterPro" id="IPR035472">
    <property type="entry name" value="RpiR-like_SIS"/>
</dbReference>
<dbReference type="CDD" id="cd05013">
    <property type="entry name" value="SIS_RpiR"/>
    <property type="match status" value="1"/>
</dbReference>
<dbReference type="InterPro" id="IPR046348">
    <property type="entry name" value="SIS_dom_sf"/>
</dbReference>
<dbReference type="NCBIfam" id="NF002805">
    <property type="entry name" value="PRK02947.1"/>
    <property type="match status" value="1"/>
</dbReference>
<accession>A0A347ZR57</accession>
<dbReference type="GO" id="GO:0097367">
    <property type="term" value="F:carbohydrate derivative binding"/>
    <property type="evidence" value="ECO:0007669"/>
    <property type="project" value="InterPro"/>
</dbReference>
<dbReference type="Proteomes" id="UP000256388">
    <property type="component" value="Unassembled WGS sequence"/>
</dbReference>
<keyword evidence="3" id="KW-1185">Reference proteome</keyword>
<reference evidence="2 3" key="1">
    <citation type="submission" date="2018-08" db="EMBL/GenBank/DDBJ databases">
        <title>Genomic Encyclopedia of Type Strains, Phase IV (KMG-IV): sequencing the most valuable type-strain genomes for metagenomic binning, comparative biology and taxonomic classification.</title>
        <authorList>
            <person name="Goeker M."/>
        </authorList>
    </citation>
    <scope>NUCLEOTIDE SEQUENCE [LARGE SCALE GENOMIC DNA]</scope>
    <source>
        <strain evidence="2 3">DSM 23923</strain>
    </source>
</reference>
<dbReference type="PANTHER" id="PTHR30390">
    <property type="entry name" value="SEDOHEPTULOSE 7-PHOSPHATE ISOMERASE / DNAA INITIATOR-ASSOCIATING FACTOR FOR REPLICATION INITIATION"/>
    <property type="match status" value="1"/>
</dbReference>
<evidence type="ECO:0000313" key="2">
    <source>
        <dbReference type="EMBL" id="REG11658.1"/>
    </source>
</evidence>
<protein>
    <submittedName>
        <fullName evidence="2">Putative phosphosugar-binding protein</fullName>
    </submittedName>
</protein>
<dbReference type="PANTHER" id="PTHR30390:SF7">
    <property type="entry name" value="PHOSPHOHEPTOSE ISOMERASE"/>
    <property type="match status" value="1"/>
</dbReference>
<dbReference type="GO" id="GO:1901135">
    <property type="term" value="P:carbohydrate derivative metabolic process"/>
    <property type="evidence" value="ECO:0007669"/>
    <property type="project" value="InterPro"/>
</dbReference>
<dbReference type="Gene3D" id="3.40.50.10490">
    <property type="entry name" value="Glucose-6-phosphate isomerase like protein, domain 1"/>
    <property type="match status" value="1"/>
</dbReference>
<dbReference type="RefSeq" id="WP_116224778.1">
    <property type="nucleotide sequence ID" value="NZ_AP018437.1"/>
</dbReference>
<dbReference type="SUPFAM" id="SSF53697">
    <property type="entry name" value="SIS domain"/>
    <property type="match status" value="1"/>
</dbReference>
<name>A0A347ZR57_9CHLR</name>
<dbReference type="Pfam" id="PF13580">
    <property type="entry name" value="SIS_2"/>
    <property type="match status" value="1"/>
</dbReference>
<organism evidence="2 3">
    <name type="scientific">Pelolinea submarina</name>
    <dbReference type="NCBI Taxonomy" id="913107"/>
    <lineage>
        <taxon>Bacteria</taxon>
        <taxon>Bacillati</taxon>
        <taxon>Chloroflexota</taxon>
        <taxon>Anaerolineae</taxon>
        <taxon>Anaerolineales</taxon>
        <taxon>Anaerolineaceae</taxon>
        <taxon>Pelolinea</taxon>
    </lineage>
</organism>
<dbReference type="OrthoDB" id="9805185at2"/>
<evidence type="ECO:0000259" key="1">
    <source>
        <dbReference type="PROSITE" id="PS51464"/>
    </source>
</evidence>
<sequence>MQKQYFDLAVEKITAIKTDEEDHIREAAKLVAGSLMNRNWVYTFGSGHSQLLAMEVHGRAGGLYPIVHIPDPMNGRAEKVEGFGPILIEGLNFKKGETVFVISNSGRNPEPLEIAIAVKEGGANLIAVTSLAHSKSVTSRHSSGKLLYQLADVVLDTHTPAGDASLAFENSPIRSGALSTVLGAAIMDAVVVEAIEMMLKQGFVPPVLISSNLDGSDEHNQRIMDEYGQFPQPRFI</sequence>
<dbReference type="InterPro" id="IPR001347">
    <property type="entry name" value="SIS_dom"/>
</dbReference>
<dbReference type="InterPro" id="IPR050099">
    <property type="entry name" value="SIS_GmhA/DiaA_subfam"/>
</dbReference>
<dbReference type="PROSITE" id="PS51464">
    <property type="entry name" value="SIS"/>
    <property type="match status" value="1"/>
</dbReference>
<dbReference type="EMBL" id="QUMS01000001">
    <property type="protein sequence ID" value="REG11658.1"/>
    <property type="molecule type" value="Genomic_DNA"/>
</dbReference>
<gene>
    <name evidence="2" type="ORF">DFR64_1550</name>
</gene>
<comment type="caution">
    <text evidence="2">The sequence shown here is derived from an EMBL/GenBank/DDBJ whole genome shotgun (WGS) entry which is preliminary data.</text>
</comment>